<organism evidence="4 5">
    <name type="scientific">Riccia sorocarpa</name>
    <dbReference type="NCBI Taxonomy" id="122646"/>
    <lineage>
        <taxon>Eukaryota</taxon>
        <taxon>Viridiplantae</taxon>
        <taxon>Streptophyta</taxon>
        <taxon>Embryophyta</taxon>
        <taxon>Marchantiophyta</taxon>
        <taxon>Marchantiopsida</taxon>
        <taxon>Marchantiidae</taxon>
        <taxon>Marchantiales</taxon>
        <taxon>Ricciaceae</taxon>
        <taxon>Riccia</taxon>
    </lineage>
</organism>
<dbReference type="PROSITE" id="PS50966">
    <property type="entry name" value="ZF_SWIM"/>
    <property type="match status" value="1"/>
</dbReference>
<proteinExistence type="predicted"/>
<feature type="compositionally biased region" description="Polar residues" evidence="2">
    <location>
        <begin position="306"/>
        <end position="318"/>
    </location>
</feature>
<evidence type="ECO:0000259" key="3">
    <source>
        <dbReference type="PROSITE" id="PS50966"/>
    </source>
</evidence>
<sequence length="371" mass="42377">MERALLRELKAEAIIFIMLIQSLKMGEIEKLSSHMRFLQESEAFMTKIIDIYEEFTEKNPECGQYLSNIPPALYVMYAVRCPRFGHTTSNIVEIANSAILPIKSYGPLRMCIELYLYMMEQKARQHRLSLTLNEERLTPYAAKYMATYEEDAGRMRVRIASLNEALVQSSTGDFAVTLLPKCKCICLVFKDMCLPCRHIIAFEREMRLSSERHVGVMWTSAAFRIAHLETFRPVDTSNLTISASCMAPNPMLKRGRRSLKPDEHQMPVELLLVGPIAQQRTPRLCSICKQPGHDRRTCGRQESGNRHPSQHSTLTGVESQGVEGLESQCVEINHITDDDSGEDNISITDDDLDFKWIHDEEVDDVLIEFLL</sequence>
<dbReference type="AlphaFoldDB" id="A0ABD3GTW0"/>
<dbReference type="Proteomes" id="UP001633002">
    <property type="component" value="Unassembled WGS sequence"/>
</dbReference>
<dbReference type="InterPro" id="IPR007527">
    <property type="entry name" value="Znf_SWIM"/>
</dbReference>
<keyword evidence="1" id="KW-0862">Zinc</keyword>
<protein>
    <recommendedName>
        <fullName evidence="3">SWIM-type domain-containing protein</fullName>
    </recommendedName>
</protein>
<dbReference type="EMBL" id="JBJQOH010000007">
    <property type="protein sequence ID" value="KAL3681882.1"/>
    <property type="molecule type" value="Genomic_DNA"/>
</dbReference>
<evidence type="ECO:0000313" key="5">
    <source>
        <dbReference type="Proteomes" id="UP001633002"/>
    </source>
</evidence>
<reference evidence="4 5" key="1">
    <citation type="submission" date="2024-09" db="EMBL/GenBank/DDBJ databases">
        <title>Chromosome-scale assembly of Riccia sorocarpa.</title>
        <authorList>
            <person name="Paukszto L."/>
        </authorList>
    </citation>
    <scope>NUCLEOTIDE SEQUENCE [LARGE SCALE GENOMIC DNA]</scope>
    <source>
        <strain evidence="4">LP-2024</strain>
        <tissue evidence="4">Aerial parts of the thallus</tissue>
    </source>
</reference>
<name>A0ABD3GTW0_9MARC</name>
<gene>
    <name evidence="4" type="ORF">R1sor_024838</name>
</gene>
<evidence type="ECO:0000256" key="2">
    <source>
        <dbReference type="SAM" id="MobiDB-lite"/>
    </source>
</evidence>
<comment type="caution">
    <text evidence="4">The sequence shown here is derived from an EMBL/GenBank/DDBJ whole genome shotgun (WGS) entry which is preliminary data.</text>
</comment>
<feature type="compositionally biased region" description="Basic and acidic residues" evidence="2">
    <location>
        <begin position="293"/>
        <end position="305"/>
    </location>
</feature>
<accession>A0ABD3GTW0</accession>
<evidence type="ECO:0000256" key="1">
    <source>
        <dbReference type="PROSITE-ProRule" id="PRU00325"/>
    </source>
</evidence>
<dbReference type="GO" id="GO:0008270">
    <property type="term" value="F:zinc ion binding"/>
    <property type="evidence" value="ECO:0007669"/>
    <property type="project" value="UniProtKB-KW"/>
</dbReference>
<evidence type="ECO:0000313" key="4">
    <source>
        <dbReference type="EMBL" id="KAL3681882.1"/>
    </source>
</evidence>
<feature type="region of interest" description="Disordered" evidence="2">
    <location>
        <begin position="293"/>
        <end position="320"/>
    </location>
</feature>
<keyword evidence="1" id="KW-0479">Metal-binding</keyword>
<keyword evidence="1" id="KW-0863">Zinc-finger</keyword>
<keyword evidence="5" id="KW-1185">Reference proteome</keyword>
<feature type="domain" description="SWIM-type" evidence="3">
    <location>
        <begin position="174"/>
        <end position="207"/>
    </location>
</feature>